<evidence type="ECO:0000256" key="4">
    <source>
        <dbReference type="ARBA" id="ARBA00023001"/>
    </source>
</evidence>
<comment type="similarity">
    <text evidence="2 8 9">Belongs to the glycosyl hydrolase 9 (cellulase E) family.</text>
</comment>
<proteinExistence type="inferred from homology"/>
<feature type="domain" description="CBM2" evidence="11">
    <location>
        <begin position="178"/>
        <end position="307"/>
    </location>
</feature>
<dbReference type="Gene3D" id="1.50.10.10">
    <property type="match status" value="1"/>
</dbReference>
<evidence type="ECO:0000313" key="12">
    <source>
        <dbReference type="EMBL" id="KAK4023381.1"/>
    </source>
</evidence>
<name>A0ABR0AE38_9CRUS</name>
<dbReference type="InterPro" id="IPR001701">
    <property type="entry name" value="Glyco_hydro_9"/>
</dbReference>
<dbReference type="Proteomes" id="UP001234178">
    <property type="component" value="Unassembled WGS sequence"/>
</dbReference>
<feature type="active site" evidence="8">
    <location>
        <position position="739"/>
    </location>
</feature>
<feature type="chain" id="PRO_5044960527" description="Endoglucanase" evidence="9">
    <location>
        <begin position="20"/>
        <end position="774"/>
    </location>
</feature>
<keyword evidence="3 8" id="KW-0378">Hydrolase</keyword>
<evidence type="ECO:0000256" key="10">
    <source>
        <dbReference type="SAM" id="MobiDB-lite"/>
    </source>
</evidence>
<feature type="domain" description="CBM2" evidence="11">
    <location>
        <begin position="15"/>
        <end position="127"/>
    </location>
</feature>
<dbReference type="PROSITE" id="PS51173">
    <property type="entry name" value="CBM2"/>
    <property type="match status" value="2"/>
</dbReference>
<evidence type="ECO:0000256" key="9">
    <source>
        <dbReference type="RuleBase" id="RU361166"/>
    </source>
</evidence>
<dbReference type="PROSITE" id="PS00698">
    <property type="entry name" value="GH9_3"/>
    <property type="match status" value="1"/>
</dbReference>
<protein>
    <recommendedName>
        <fullName evidence="9">Endoglucanase</fullName>
        <ecNumber evidence="9">3.2.1.4</ecNumber>
    </recommendedName>
</protein>
<comment type="catalytic activity">
    <reaction evidence="1 9">
        <text>Endohydrolysis of (1-&gt;4)-beta-D-glucosidic linkages in cellulose, lichenin and cereal beta-D-glucans.</text>
        <dbReference type="EC" id="3.2.1.4"/>
    </reaction>
</comment>
<sequence length="774" mass="81755">MKLFILGLITILSSHQVFGGPCDNAVSISTSWPGGYTATLIIPITTTVSSWSIDVTFTAAISTLEVWNAVSTTTDKKTFRLNNMSYNGAQNAGTVFNTVGFNVWYPSSNAFPAITSVLFNGVNVCSATAPNTAAPSTAAPVTTVLPTAVTVTTKPPSPTTVNTVPPSTAAPTTVASVTTRAPGSCSTVASVSSAWPGGLTVTLIIPVPISVTSWNIDITFSATISGLQVWNAQMSTTNNIQFRLTNMNYNGAQNAGTIFNSVGFNVAYPAANPSPTIVSVVFNGINVCSAGVAPTTGSVVTTTQSQAGSTAAPASVTTSAGAATSTVPSNSSVTPLNTKYNYAEVITKSLLFYYVQRSGRLPTNDNPIPYRSDSALGDVGQNGEDLTGGYYDAGDFVKFGFPMAFMTTVVASSVLDYPLGYSSAGQLTNARNMVKWASDYFIKAHVAPNKLYGQVGDGHADHSYWGRPEDMTMARPASFISTSNPGSDLAGETAAALAVTSMIFSQVNATYSAICLSHAKNLYTFAKQYQGLYSSSISQAGDFYRSSGYGDELAWAAVWLYRATQDVAYLNDAKAYYNQYGLGGAGEFSWDSKAAGVQVMLAKLTNDPTYINAIKSFCDSKVNQPKTPKGLLFISQWGALRHASNIAYICLQAADLGINSLAYRKLAQQQIHYALGDTGRSFVCGFGTNPPVRSHHRSSSCPNKPATCDWNTYNSPAPNAHILYGALVGGPDSNDNYDDNRQNYVTNEVATDYNAGFQAAVAALQTLAVNGQLI</sequence>
<reference evidence="12 13" key="1">
    <citation type="journal article" date="2023" name="Nucleic Acids Res.">
        <title>The hologenome of Daphnia magna reveals possible DNA methylation and microbiome-mediated evolution of the host genome.</title>
        <authorList>
            <person name="Chaturvedi A."/>
            <person name="Li X."/>
            <person name="Dhandapani V."/>
            <person name="Marshall H."/>
            <person name="Kissane S."/>
            <person name="Cuenca-Cambronero M."/>
            <person name="Asole G."/>
            <person name="Calvet F."/>
            <person name="Ruiz-Romero M."/>
            <person name="Marangio P."/>
            <person name="Guigo R."/>
            <person name="Rago D."/>
            <person name="Mirbahai L."/>
            <person name="Eastwood N."/>
            <person name="Colbourne J.K."/>
            <person name="Zhou J."/>
            <person name="Mallon E."/>
            <person name="Orsini L."/>
        </authorList>
    </citation>
    <scope>NUCLEOTIDE SEQUENCE [LARGE SCALE GENOMIC DNA]</scope>
    <source>
        <strain evidence="12">LRV0_1</strain>
    </source>
</reference>
<comment type="caution">
    <text evidence="12">The sequence shown here is derived from an EMBL/GenBank/DDBJ whole genome shotgun (WGS) entry which is preliminary data.</text>
</comment>
<keyword evidence="6 8" id="KW-0326">Glycosidase</keyword>
<dbReference type="InterPro" id="IPR012341">
    <property type="entry name" value="6hp_glycosidase-like_sf"/>
</dbReference>
<evidence type="ECO:0000256" key="7">
    <source>
        <dbReference type="ARBA" id="ARBA00023326"/>
    </source>
</evidence>
<dbReference type="InterPro" id="IPR001919">
    <property type="entry name" value="CBD2"/>
</dbReference>
<evidence type="ECO:0000256" key="1">
    <source>
        <dbReference type="ARBA" id="ARBA00000966"/>
    </source>
</evidence>
<dbReference type="SUPFAM" id="SSF48208">
    <property type="entry name" value="Six-hairpin glycosidases"/>
    <property type="match status" value="1"/>
</dbReference>
<evidence type="ECO:0000256" key="6">
    <source>
        <dbReference type="ARBA" id="ARBA00023295"/>
    </source>
</evidence>
<keyword evidence="7 8" id="KW-0624">Polysaccharide degradation</keyword>
<evidence type="ECO:0000313" key="13">
    <source>
        <dbReference type="Proteomes" id="UP001234178"/>
    </source>
</evidence>
<accession>A0ABR0AE38</accession>
<dbReference type="Pfam" id="PF00759">
    <property type="entry name" value="Glyco_hydro_9"/>
    <property type="match status" value="1"/>
</dbReference>
<dbReference type="EC" id="3.2.1.4" evidence="9"/>
<feature type="active site" evidence="8">
    <location>
        <position position="748"/>
    </location>
</feature>
<keyword evidence="13" id="KW-1185">Reference proteome</keyword>
<feature type="signal peptide" evidence="9">
    <location>
        <begin position="1"/>
        <end position="19"/>
    </location>
</feature>
<dbReference type="InterPro" id="IPR008965">
    <property type="entry name" value="CBM2/CBM3_carb-bd_dom_sf"/>
</dbReference>
<gene>
    <name evidence="12" type="ORF">OUZ56_008797</name>
</gene>
<dbReference type="EMBL" id="JAOYFB010000037">
    <property type="protein sequence ID" value="KAK4023381.1"/>
    <property type="molecule type" value="Genomic_DNA"/>
</dbReference>
<keyword evidence="9" id="KW-0732">Signal</keyword>
<evidence type="ECO:0000256" key="5">
    <source>
        <dbReference type="ARBA" id="ARBA00023277"/>
    </source>
</evidence>
<dbReference type="SUPFAM" id="SSF49384">
    <property type="entry name" value="Carbohydrate-binding domain"/>
    <property type="match status" value="2"/>
</dbReference>
<dbReference type="InterPro" id="IPR008928">
    <property type="entry name" value="6-hairpin_glycosidase_sf"/>
</dbReference>
<evidence type="ECO:0000256" key="8">
    <source>
        <dbReference type="PROSITE-ProRule" id="PRU10060"/>
    </source>
</evidence>
<evidence type="ECO:0000256" key="3">
    <source>
        <dbReference type="ARBA" id="ARBA00022801"/>
    </source>
</evidence>
<dbReference type="InterPro" id="IPR033126">
    <property type="entry name" value="Glyco_hydro_9_Asp/Glu_AS"/>
</dbReference>
<keyword evidence="5 8" id="KW-0119">Carbohydrate metabolism</keyword>
<dbReference type="Gene3D" id="2.60.40.290">
    <property type="match status" value="2"/>
</dbReference>
<feature type="region of interest" description="Disordered" evidence="10">
    <location>
        <begin position="305"/>
        <end position="331"/>
    </location>
</feature>
<dbReference type="SMART" id="SM00637">
    <property type="entry name" value="CBD_II"/>
    <property type="match status" value="1"/>
</dbReference>
<keyword evidence="4 9" id="KW-0136">Cellulose degradation</keyword>
<dbReference type="Pfam" id="PF00553">
    <property type="entry name" value="CBM_2"/>
    <property type="match status" value="2"/>
</dbReference>
<dbReference type="InterPro" id="IPR012291">
    <property type="entry name" value="CBM2_carb-bd_dom_sf"/>
</dbReference>
<evidence type="ECO:0000259" key="11">
    <source>
        <dbReference type="PROSITE" id="PS51173"/>
    </source>
</evidence>
<organism evidence="12 13">
    <name type="scientific">Daphnia magna</name>
    <dbReference type="NCBI Taxonomy" id="35525"/>
    <lineage>
        <taxon>Eukaryota</taxon>
        <taxon>Metazoa</taxon>
        <taxon>Ecdysozoa</taxon>
        <taxon>Arthropoda</taxon>
        <taxon>Crustacea</taxon>
        <taxon>Branchiopoda</taxon>
        <taxon>Diplostraca</taxon>
        <taxon>Cladocera</taxon>
        <taxon>Anomopoda</taxon>
        <taxon>Daphniidae</taxon>
        <taxon>Daphnia</taxon>
    </lineage>
</organism>
<evidence type="ECO:0000256" key="2">
    <source>
        <dbReference type="ARBA" id="ARBA00007072"/>
    </source>
</evidence>
<dbReference type="PANTHER" id="PTHR22298">
    <property type="entry name" value="ENDO-1,4-BETA-GLUCANASE"/>
    <property type="match status" value="1"/>
</dbReference>